<comment type="caution">
    <text evidence="1">The sequence shown here is derived from an EMBL/GenBank/DDBJ whole genome shotgun (WGS) entry which is preliminary data.</text>
</comment>
<dbReference type="AlphaFoldDB" id="S8DCP1"/>
<dbReference type="EMBL" id="AUSU01010622">
    <property type="protein sequence ID" value="EPS57127.1"/>
    <property type="molecule type" value="Genomic_DNA"/>
</dbReference>
<name>S8DCP1_9LAMI</name>
<proteinExistence type="predicted"/>
<evidence type="ECO:0000313" key="1">
    <source>
        <dbReference type="EMBL" id="EPS57127.1"/>
    </source>
</evidence>
<reference evidence="1 2" key="1">
    <citation type="journal article" date="2013" name="BMC Genomics">
        <title>The miniature genome of a carnivorous plant Genlisea aurea contains a low number of genes and short non-coding sequences.</title>
        <authorList>
            <person name="Leushkin E.V."/>
            <person name="Sutormin R.A."/>
            <person name="Nabieva E.R."/>
            <person name="Penin A.A."/>
            <person name="Kondrashov A.S."/>
            <person name="Logacheva M.D."/>
        </authorList>
    </citation>
    <scope>NUCLEOTIDE SEQUENCE [LARGE SCALE GENOMIC DNA]</scope>
</reference>
<dbReference type="Proteomes" id="UP000015453">
    <property type="component" value="Unassembled WGS sequence"/>
</dbReference>
<protein>
    <submittedName>
        <fullName evidence="1">Uncharacterized protein</fullName>
    </submittedName>
</protein>
<organism evidence="1 2">
    <name type="scientific">Genlisea aurea</name>
    <dbReference type="NCBI Taxonomy" id="192259"/>
    <lineage>
        <taxon>Eukaryota</taxon>
        <taxon>Viridiplantae</taxon>
        <taxon>Streptophyta</taxon>
        <taxon>Embryophyta</taxon>
        <taxon>Tracheophyta</taxon>
        <taxon>Spermatophyta</taxon>
        <taxon>Magnoliopsida</taxon>
        <taxon>eudicotyledons</taxon>
        <taxon>Gunneridae</taxon>
        <taxon>Pentapetalae</taxon>
        <taxon>asterids</taxon>
        <taxon>lamiids</taxon>
        <taxon>Lamiales</taxon>
        <taxon>Lentibulariaceae</taxon>
        <taxon>Genlisea</taxon>
    </lineage>
</organism>
<keyword evidence="2" id="KW-1185">Reference proteome</keyword>
<gene>
    <name evidence="1" type="ORF">M569_17695</name>
</gene>
<evidence type="ECO:0000313" key="2">
    <source>
        <dbReference type="Proteomes" id="UP000015453"/>
    </source>
</evidence>
<accession>S8DCP1</accession>
<sequence length="144" mass="16034">MAFPSTAVHGEQGGALQATLTDKFLLPPPSRLPFNLLSLYSRPPRSHTATPRGDTMCDDICHISEAVYSPNTRTKVFAVRNIQTEKKRGKIIVGLSKMNGRKDLESPQRQNKLQVGLPLREGRWGVTEFSAEMCRTAVAWAKRV</sequence>